<dbReference type="FunFam" id="2.40.10.10:FF:000054">
    <property type="entry name" value="Complement C1r subcomponent"/>
    <property type="match status" value="1"/>
</dbReference>
<accession>A0A9K3L555</accession>
<evidence type="ECO:0000256" key="5">
    <source>
        <dbReference type="ARBA" id="ARBA00023180"/>
    </source>
</evidence>
<proteinExistence type="predicted"/>
<name>A0A9K3L555_9STRA</name>
<dbReference type="GO" id="GO:0004252">
    <property type="term" value="F:serine-type endopeptidase activity"/>
    <property type="evidence" value="ECO:0007669"/>
    <property type="project" value="InterPro"/>
</dbReference>
<keyword evidence="3" id="KW-0732">Signal</keyword>
<evidence type="ECO:0000256" key="3">
    <source>
        <dbReference type="ARBA" id="ARBA00022729"/>
    </source>
</evidence>
<dbReference type="AlphaFoldDB" id="A0A9K3L555"/>
<comment type="caution">
    <text evidence="7">The sequence shown here is derived from an EMBL/GenBank/DDBJ whole genome shotgun (WGS) entry which is preliminary data.</text>
</comment>
<keyword evidence="5" id="KW-0325">Glycoprotein</keyword>
<evidence type="ECO:0000313" key="8">
    <source>
        <dbReference type="Proteomes" id="UP000693970"/>
    </source>
</evidence>
<dbReference type="OrthoDB" id="46524at2759"/>
<dbReference type="InterPro" id="IPR001254">
    <property type="entry name" value="Trypsin_dom"/>
</dbReference>
<evidence type="ECO:0000259" key="6">
    <source>
        <dbReference type="PROSITE" id="PS50240"/>
    </source>
</evidence>
<keyword evidence="8" id="KW-1185">Reference proteome</keyword>
<dbReference type="PANTHER" id="PTHR24253:SF153">
    <property type="entry name" value="SERINE PROTEASE HEPSIN"/>
    <property type="match status" value="1"/>
</dbReference>
<feature type="domain" description="Peptidase S1" evidence="6">
    <location>
        <begin position="1"/>
        <end position="96"/>
    </location>
</feature>
<dbReference type="PROSITE" id="PS00135">
    <property type="entry name" value="TRYPSIN_SER"/>
    <property type="match status" value="1"/>
</dbReference>
<evidence type="ECO:0000256" key="2">
    <source>
        <dbReference type="ARBA" id="ARBA00022525"/>
    </source>
</evidence>
<keyword evidence="4" id="KW-1015">Disulfide bond</keyword>
<dbReference type="PROSITE" id="PS50240">
    <property type="entry name" value="TRYPSIN_DOM"/>
    <property type="match status" value="1"/>
</dbReference>
<evidence type="ECO:0000256" key="4">
    <source>
        <dbReference type="ARBA" id="ARBA00023157"/>
    </source>
</evidence>
<dbReference type="GO" id="GO:0006508">
    <property type="term" value="P:proteolysis"/>
    <property type="evidence" value="ECO:0007669"/>
    <property type="project" value="InterPro"/>
</dbReference>
<dbReference type="GO" id="GO:0005576">
    <property type="term" value="C:extracellular region"/>
    <property type="evidence" value="ECO:0007669"/>
    <property type="project" value="UniProtKB-SubCell"/>
</dbReference>
<dbReference type="PANTHER" id="PTHR24253">
    <property type="entry name" value="TRANSMEMBRANE PROTEASE SERINE"/>
    <property type="match status" value="1"/>
</dbReference>
<protein>
    <submittedName>
        <fullName evidence="7">Peptidase S1 and S6 chymotrypsin/Hap family protein</fullName>
    </submittedName>
</protein>
<organism evidence="7 8">
    <name type="scientific">Nitzschia inconspicua</name>
    <dbReference type="NCBI Taxonomy" id="303405"/>
    <lineage>
        <taxon>Eukaryota</taxon>
        <taxon>Sar</taxon>
        <taxon>Stramenopiles</taxon>
        <taxon>Ochrophyta</taxon>
        <taxon>Bacillariophyta</taxon>
        <taxon>Bacillariophyceae</taxon>
        <taxon>Bacillariophycidae</taxon>
        <taxon>Bacillariales</taxon>
        <taxon>Bacillariaceae</taxon>
        <taxon>Nitzschia</taxon>
    </lineage>
</organism>
<sequence>MDVEIEAYSDEQCLSAYGSGWKGVKIDSMFCAGAPLGGKDSCQGDSGGPLVKRTSSGVHKQVGVVSWGVGCGDRNFPGVYSRIPQYGFDWIKSVVCDEWRESASFCDGSGGPVNDPVNIQPTNAPVNTDPPVPENNCVTVIFWTLCW</sequence>
<keyword evidence="2" id="KW-0964">Secreted</keyword>
<dbReference type="Pfam" id="PF00089">
    <property type="entry name" value="Trypsin"/>
    <property type="match status" value="1"/>
</dbReference>
<evidence type="ECO:0000313" key="7">
    <source>
        <dbReference type="EMBL" id="KAG7354996.1"/>
    </source>
</evidence>
<dbReference type="InterPro" id="IPR033116">
    <property type="entry name" value="TRYPSIN_SER"/>
</dbReference>
<dbReference type="EMBL" id="JAGRRH010000016">
    <property type="protein sequence ID" value="KAG7354996.1"/>
    <property type="molecule type" value="Genomic_DNA"/>
</dbReference>
<gene>
    <name evidence="7" type="ORF">IV203_004352</name>
</gene>
<dbReference type="Proteomes" id="UP000693970">
    <property type="component" value="Unassembled WGS sequence"/>
</dbReference>
<comment type="subcellular location">
    <subcellularLocation>
        <location evidence="1">Secreted</location>
    </subcellularLocation>
</comment>
<reference evidence="7" key="2">
    <citation type="submission" date="2021-04" db="EMBL/GenBank/DDBJ databases">
        <authorList>
            <person name="Podell S."/>
        </authorList>
    </citation>
    <scope>NUCLEOTIDE SEQUENCE</scope>
    <source>
        <strain evidence="7">Hildebrandi</strain>
    </source>
</reference>
<reference evidence="7" key="1">
    <citation type="journal article" date="2021" name="Sci. Rep.">
        <title>Diploid genomic architecture of Nitzschia inconspicua, an elite biomass production diatom.</title>
        <authorList>
            <person name="Oliver A."/>
            <person name="Podell S."/>
            <person name="Pinowska A."/>
            <person name="Traller J.C."/>
            <person name="Smith S.R."/>
            <person name="McClure R."/>
            <person name="Beliaev A."/>
            <person name="Bohutskyi P."/>
            <person name="Hill E.A."/>
            <person name="Rabines A."/>
            <person name="Zheng H."/>
            <person name="Allen L.Z."/>
            <person name="Kuo A."/>
            <person name="Grigoriev I.V."/>
            <person name="Allen A.E."/>
            <person name="Hazlebeck D."/>
            <person name="Allen E.E."/>
        </authorList>
    </citation>
    <scope>NUCLEOTIDE SEQUENCE</scope>
    <source>
        <strain evidence="7">Hildebrandi</strain>
    </source>
</reference>
<evidence type="ECO:0000256" key="1">
    <source>
        <dbReference type="ARBA" id="ARBA00004613"/>
    </source>
</evidence>